<sequence length="156" mass="17544">MKVKPSSKDGKKEKLSISAMLASMGQKPDKPRKASSSGRPKTTPAQKLPSYTDGIDLPSSDDDDDDEYASEEEQQHSEVQKRSNQQQQRSDLKPLDVSITGKELKKREKKDLLLPKLLSRPSGRLLKMTTMLLLLLLLAELQSWLVKPKLMLMSKI</sequence>
<feature type="region of interest" description="Disordered" evidence="1">
    <location>
        <begin position="1"/>
        <end position="101"/>
    </location>
</feature>
<reference evidence="2 3" key="1">
    <citation type="journal article" date="2024" name="Plant J.">
        <title>Genome sequences and population genomics reveal climatic adaptation and genomic divergence between two closely related sweetgum species.</title>
        <authorList>
            <person name="Xu W.Q."/>
            <person name="Ren C.Q."/>
            <person name="Zhang X.Y."/>
            <person name="Comes H.P."/>
            <person name="Liu X.H."/>
            <person name="Li Y.G."/>
            <person name="Kettle C.J."/>
            <person name="Jalonen R."/>
            <person name="Gaisberger H."/>
            <person name="Ma Y.Z."/>
            <person name="Qiu Y.X."/>
        </authorList>
    </citation>
    <scope>NUCLEOTIDE SEQUENCE [LARGE SCALE GENOMIC DNA]</scope>
    <source>
        <strain evidence="2">Hangzhou</strain>
    </source>
</reference>
<name>A0AAP0X185_LIQFO</name>
<evidence type="ECO:0000256" key="1">
    <source>
        <dbReference type="SAM" id="MobiDB-lite"/>
    </source>
</evidence>
<feature type="compositionally biased region" description="Acidic residues" evidence="1">
    <location>
        <begin position="59"/>
        <end position="72"/>
    </location>
</feature>
<comment type="caution">
    <text evidence="2">The sequence shown here is derived from an EMBL/GenBank/DDBJ whole genome shotgun (WGS) entry which is preliminary data.</text>
</comment>
<gene>
    <name evidence="2" type="ORF">L1049_024394</name>
</gene>
<dbReference type="Proteomes" id="UP001415857">
    <property type="component" value="Unassembled WGS sequence"/>
</dbReference>
<dbReference type="EMBL" id="JBBPBK010000005">
    <property type="protein sequence ID" value="KAK9285206.1"/>
    <property type="molecule type" value="Genomic_DNA"/>
</dbReference>
<feature type="compositionally biased region" description="Polar residues" evidence="1">
    <location>
        <begin position="34"/>
        <end position="45"/>
    </location>
</feature>
<keyword evidence="3" id="KW-1185">Reference proteome</keyword>
<organism evidence="2 3">
    <name type="scientific">Liquidambar formosana</name>
    <name type="common">Formosan gum</name>
    <dbReference type="NCBI Taxonomy" id="63359"/>
    <lineage>
        <taxon>Eukaryota</taxon>
        <taxon>Viridiplantae</taxon>
        <taxon>Streptophyta</taxon>
        <taxon>Embryophyta</taxon>
        <taxon>Tracheophyta</taxon>
        <taxon>Spermatophyta</taxon>
        <taxon>Magnoliopsida</taxon>
        <taxon>eudicotyledons</taxon>
        <taxon>Gunneridae</taxon>
        <taxon>Pentapetalae</taxon>
        <taxon>Saxifragales</taxon>
        <taxon>Altingiaceae</taxon>
        <taxon>Liquidambar</taxon>
    </lineage>
</organism>
<feature type="compositionally biased region" description="Basic and acidic residues" evidence="1">
    <location>
        <begin position="1"/>
        <end position="15"/>
    </location>
</feature>
<dbReference type="AlphaFoldDB" id="A0AAP0X185"/>
<protein>
    <submittedName>
        <fullName evidence="2">Uncharacterized protein</fullName>
    </submittedName>
</protein>
<evidence type="ECO:0000313" key="3">
    <source>
        <dbReference type="Proteomes" id="UP001415857"/>
    </source>
</evidence>
<accession>A0AAP0X185</accession>
<proteinExistence type="predicted"/>
<evidence type="ECO:0000313" key="2">
    <source>
        <dbReference type="EMBL" id="KAK9285206.1"/>
    </source>
</evidence>